<evidence type="ECO:0000256" key="3">
    <source>
        <dbReference type="ARBA" id="ARBA00022833"/>
    </source>
</evidence>
<dbReference type="SUPFAM" id="SSF57845">
    <property type="entry name" value="B-box zinc-binding domain"/>
    <property type="match status" value="1"/>
</dbReference>
<gene>
    <name evidence="9" type="ORF">KOW79_000558</name>
</gene>
<keyword evidence="1" id="KW-0479">Metal-binding</keyword>
<feature type="domain" description="RING-type" evidence="6">
    <location>
        <begin position="11"/>
        <end position="52"/>
    </location>
</feature>
<dbReference type="InterPro" id="IPR001841">
    <property type="entry name" value="Znf_RING"/>
</dbReference>
<evidence type="ECO:0000259" key="6">
    <source>
        <dbReference type="PROSITE" id="PS50089"/>
    </source>
</evidence>
<dbReference type="Proteomes" id="UP000824219">
    <property type="component" value="Linkage Group LG01"/>
</dbReference>
<keyword evidence="10" id="KW-1185">Reference proteome</keyword>
<keyword evidence="3" id="KW-0862">Zinc</keyword>
<dbReference type="OrthoDB" id="654191at2759"/>
<dbReference type="PROSITE" id="PS00518">
    <property type="entry name" value="ZF_RING_1"/>
    <property type="match status" value="1"/>
</dbReference>
<dbReference type="InterPro" id="IPR000315">
    <property type="entry name" value="Znf_B-box"/>
</dbReference>
<keyword evidence="5" id="KW-0175">Coiled coil</keyword>
<evidence type="ECO:0000259" key="7">
    <source>
        <dbReference type="PROSITE" id="PS50119"/>
    </source>
</evidence>
<dbReference type="Gene3D" id="3.30.160.60">
    <property type="entry name" value="Classic Zinc Finger"/>
    <property type="match status" value="1"/>
</dbReference>
<evidence type="ECO:0000313" key="10">
    <source>
        <dbReference type="Proteomes" id="UP000824219"/>
    </source>
</evidence>
<evidence type="ECO:0000256" key="4">
    <source>
        <dbReference type="PROSITE-ProRule" id="PRU00024"/>
    </source>
</evidence>
<dbReference type="InterPro" id="IPR017907">
    <property type="entry name" value="Znf_RING_CS"/>
</dbReference>
<dbReference type="InterPro" id="IPR043136">
    <property type="entry name" value="B30.2/SPRY_sf"/>
</dbReference>
<dbReference type="SMART" id="SM00449">
    <property type="entry name" value="SPRY"/>
    <property type="match status" value="1"/>
</dbReference>
<keyword evidence="2 4" id="KW-0863">Zinc-finger</keyword>
<dbReference type="GO" id="GO:0008270">
    <property type="term" value="F:zinc ion binding"/>
    <property type="evidence" value="ECO:0007669"/>
    <property type="project" value="UniProtKB-KW"/>
</dbReference>
<dbReference type="Pfam" id="PF13445">
    <property type="entry name" value="zf-RING_UBOX"/>
    <property type="match status" value="1"/>
</dbReference>
<dbReference type="InterPro" id="IPR050143">
    <property type="entry name" value="TRIM/RBCC"/>
</dbReference>
<dbReference type="InterPro" id="IPR003877">
    <property type="entry name" value="SPRY_dom"/>
</dbReference>
<dbReference type="Pfam" id="PF00643">
    <property type="entry name" value="zf-B_box"/>
    <property type="match status" value="1"/>
</dbReference>
<organism evidence="9 10">
    <name type="scientific">Hemibagrus wyckioides</name>
    <dbReference type="NCBI Taxonomy" id="337641"/>
    <lineage>
        <taxon>Eukaryota</taxon>
        <taxon>Metazoa</taxon>
        <taxon>Chordata</taxon>
        <taxon>Craniata</taxon>
        <taxon>Vertebrata</taxon>
        <taxon>Euteleostomi</taxon>
        <taxon>Actinopterygii</taxon>
        <taxon>Neopterygii</taxon>
        <taxon>Teleostei</taxon>
        <taxon>Ostariophysi</taxon>
        <taxon>Siluriformes</taxon>
        <taxon>Bagridae</taxon>
        <taxon>Hemibagrus</taxon>
    </lineage>
</organism>
<dbReference type="SUPFAM" id="SSF49899">
    <property type="entry name" value="Concanavalin A-like lectins/glucanases"/>
    <property type="match status" value="1"/>
</dbReference>
<dbReference type="SUPFAM" id="SSF57850">
    <property type="entry name" value="RING/U-box"/>
    <property type="match status" value="1"/>
</dbReference>
<dbReference type="InterPro" id="IPR013083">
    <property type="entry name" value="Znf_RING/FYVE/PHD"/>
</dbReference>
<reference evidence="9 10" key="1">
    <citation type="submission" date="2021-06" db="EMBL/GenBank/DDBJ databases">
        <title>Chromosome-level genome assembly of the red-tail catfish (Hemibagrus wyckioides).</title>
        <authorList>
            <person name="Shao F."/>
        </authorList>
    </citation>
    <scope>NUCLEOTIDE SEQUENCE [LARGE SCALE GENOMIC DNA]</scope>
    <source>
        <strain evidence="9">EC202008001</strain>
        <tissue evidence="9">Blood</tissue>
    </source>
</reference>
<dbReference type="AlphaFoldDB" id="A0A9D3PA38"/>
<sequence length="501" mass="58005">MDSRLFKQIQCSVCLGEFTDPVSLLCDHTFCRQCISNHSQTSSRLRLCPECRRPYTMWDLRSNRVLRNMVDAVREHLTEQQAIRDRDMGVAGANGLKAGLFMEPEKLVCPDHDERLKLFCETDQKLVCLICRDGDKHQGHKFKPVDEAAEPKKEMLKEPLSFISKDNKELEELIKRQTNEITKTEERSKQLSAQISAQFQEMHQFLHEKEQEVKALLENEEKAVVEKMQKNRNDIEEKLYAGKEHEDILKSVIETDQPDGFLQWWTEHGLGFVEGMRQVHGSWSKRNENAFQSLEYMSGVKGLSVASESLFLGPYETHLKFFVWKKMLGSIKPVPDRNVISDCHDPYLRVSSDGRSVTRTDKKGIFYRQKDYRPLARTHKSFQSGQHYWEVDVGEKIDWSVGVDGGYISNLNKNIRLQLKHNQGYSVKENSTETDKELAVKPRRIGIYLDCDRHQVCFYNADDMTLLHTSTYLSFTPYFLSLSPGAHLQGRNADPLTVCWN</sequence>
<name>A0A9D3PA38_9TELE</name>
<dbReference type="PROSITE" id="PS50089">
    <property type="entry name" value="ZF_RING_2"/>
    <property type="match status" value="1"/>
</dbReference>
<dbReference type="CDD" id="cd19800">
    <property type="entry name" value="Bbox2_xNF7-like"/>
    <property type="match status" value="1"/>
</dbReference>
<dbReference type="Gene3D" id="2.60.120.920">
    <property type="match status" value="1"/>
</dbReference>
<dbReference type="InterPro" id="IPR027370">
    <property type="entry name" value="Znf-RING_euk"/>
</dbReference>
<protein>
    <submittedName>
        <fullName evidence="9">Uncharacterized protein</fullName>
    </submittedName>
</protein>
<dbReference type="PROSITE" id="PS50188">
    <property type="entry name" value="B302_SPRY"/>
    <property type="match status" value="1"/>
</dbReference>
<dbReference type="InterPro" id="IPR013320">
    <property type="entry name" value="ConA-like_dom_sf"/>
</dbReference>
<dbReference type="Gene3D" id="3.30.40.10">
    <property type="entry name" value="Zinc/RING finger domain, C3HC4 (zinc finger)"/>
    <property type="match status" value="1"/>
</dbReference>
<evidence type="ECO:0000256" key="2">
    <source>
        <dbReference type="ARBA" id="ARBA00022771"/>
    </source>
</evidence>
<dbReference type="Pfam" id="PF00622">
    <property type="entry name" value="SPRY"/>
    <property type="match status" value="1"/>
</dbReference>
<dbReference type="PROSITE" id="PS50119">
    <property type="entry name" value="ZF_BBOX"/>
    <property type="match status" value="1"/>
</dbReference>
<evidence type="ECO:0000259" key="8">
    <source>
        <dbReference type="PROSITE" id="PS50188"/>
    </source>
</evidence>
<dbReference type="InterPro" id="IPR001870">
    <property type="entry name" value="B30.2/SPRY"/>
</dbReference>
<feature type="domain" description="B30.2/SPRY" evidence="8">
    <location>
        <begin position="316"/>
        <end position="501"/>
    </location>
</feature>
<feature type="coiled-coil region" evidence="5">
    <location>
        <begin position="160"/>
        <end position="238"/>
    </location>
</feature>
<dbReference type="SMART" id="SM00184">
    <property type="entry name" value="RING"/>
    <property type="match status" value="1"/>
</dbReference>
<evidence type="ECO:0000313" key="9">
    <source>
        <dbReference type="EMBL" id="KAG7335865.1"/>
    </source>
</evidence>
<dbReference type="EMBL" id="JAHKSW010000001">
    <property type="protein sequence ID" value="KAG7335865.1"/>
    <property type="molecule type" value="Genomic_DNA"/>
</dbReference>
<proteinExistence type="predicted"/>
<evidence type="ECO:0000256" key="1">
    <source>
        <dbReference type="ARBA" id="ARBA00022723"/>
    </source>
</evidence>
<dbReference type="SMART" id="SM00336">
    <property type="entry name" value="BBOX"/>
    <property type="match status" value="1"/>
</dbReference>
<evidence type="ECO:0000256" key="5">
    <source>
        <dbReference type="SAM" id="Coils"/>
    </source>
</evidence>
<feature type="domain" description="B box-type" evidence="7">
    <location>
        <begin position="104"/>
        <end position="145"/>
    </location>
</feature>
<accession>A0A9D3PA38</accession>
<dbReference type="PANTHER" id="PTHR24103">
    <property type="entry name" value="E3 UBIQUITIN-PROTEIN LIGASE TRIM"/>
    <property type="match status" value="1"/>
</dbReference>
<comment type="caution">
    <text evidence="9">The sequence shown here is derived from an EMBL/GenBank/DDBJ whole genome shotgun (WGS) entry which is preliminary data.</text>
</comment>